<sequence length="246" mass="27889">MQHHSYFIFMTNKTKFYCLVFISCFITTTVFAQVPRLTKKEQRQGWQLLFDGTSSKGWQKSNGQPFPQKGWVMNDGVLSTDTTAGKGRGGDIVTEELFTNFELTLEFKIVPGSNSGIKYFLLPKSSLGCEFQILDDERHPDAKLGINGNRKQGGLYDLIAPDANKQDMSVGEWNRARIIVKGNHVEHWLNGKKTVEYERGSEAFKKLVAGSKYKNIKGFSEPTQSPILLQDHGDMVSFRNIKIRKL</sequence>
<dbReference type="AlphaFoldDB" id="A0A8X8I888"/>
<organism evidence="3 4">
    <name type="scientific">Hydrobacter penzbergensis</name>
    <dbReference type="NCBI Taxonomy" id="1235997"/>
    <lineage>
        <taxon>Bacteria</taxon>
        <taxon>Pseudomonadati</taxon>
        <taxon>Bacteroidota</taxon>
        <taxon>Chitinophagia</taxon>
        <taxon>Chitinophagales</taxon>
        <taxon>Chitinophagaceae</taxon>
        <taxon>Hydrobacter</taxon>
    </lineage>
</organism>
<comment type="caution">
    <text evidence="3">The sequence shown here is derived from an EMBL/GenBank/DDBJ whole genome shotgun (WGS) entry which is preliminary data.</text>
</comment>
<dbReference type="InterPro" id="IPR010496">
    <property type="entry name" value="AL/BT2_dom"/>
</dbReference>
<reference evidence="3 4" key="1">
    <citation type="submission" date="2016-10" db="EMBL/GenBank/DDBJ databases">
        <authorList>
            <person name="Varghese N."/>
            <person name="Submissions S."/>
        </authorList>
    </citation>
    <scope>NUCLEOTIDE SEQUENCE [LARGE SCALE GENOMIC DNA]</scope>
    <source>
        <strain evidence="3 4">DSM 25353</strain>
    </source>
</reference>
<evidence type="ECO:0000259" key="2">
    <source>
        <dbReference type="Pfam" id="PF06439"/>
    </source>
</evidence>
<dbReference type="Pfam" id="PF06439">
    <property type="entry name" value="3keto-disac_hyd"/>
    <property type="match status" value="1"/>
</dbReference>
<evidence type="ECO:0000256" key="1">
    <source>
        <dbReference type="SAM" id="SignalP"/>
    </source>
</evidence>
<evidence type="ECO:0000313" key="4">
    <source>
        <dbReference type="Proteomes" id="UP000198711"/>
    </source>
</evidence>
<accession>A0A8X8I888</accession>
<keyword evidence="4" id="KW-1185">Reference proteome</keyword>
<name>A0A8X8I888_9BACT</name>
<evidence type="ECO:0000313" key="3">
    <source>
        <dbReference type="EMBL" id="SDW06164.1"/>
    </source>
</evidence>
<dbReference type="Proteomes" id="UP000198711">
    <property type="component" value="Unassembled WGS sequence"/>
</dbReference>
<dbReference type="GO" id="GO:0016787">
    <property type="term" value="F:hydrolase activity"/>
    <property type="evidence" value="ECO:0007669"/>
    <property type="project" value="InterPro"/>
</dbReference>
<dbReference type="EMBL" id="FNNO01000001">
    <property type="protein sequence ID" value="SDW06164.1"/>
    <property type="molecule type" value="Genomic_DNA"/>
</dbReference>
<dbReference type="Gene3D" id="2.60.120.560">
    <property type="entry name" value="Exo-inulinase, domain 1"/>
    <property type="match status" value="1"/>
</dbReference>
<feature type="chain" id="PRO_5036449263" description="3-keto-alpha-glucoside-1,2-lyase/3-keto-2-hydroxy-glucal hydratase domain-containing protein" evidence="1">
    <location>
        <begin position="33"/>
        <end position="246"/>
    </location>
</feature>
<feature type="signal peptide" evidence="1">
    <location>
        <begin position="1"/>
        <end position="32"/>
    </location>
</feature>
<protein>
    <recommendedName>
        <fullName evidence="2">3-keto-alpha-glucoside-1,2-lyase/3-keto-2-hydroxy-glucal hydratase domain-containing protein</fullName>
    </recommendedName>
</protein>
<gene>
    <name evidence="3" type="ORF">SAMN05444410_101143</name>
</gene>
<proteinExistence type="predicted"/>
<feature type="domain" description="3-keto-alpha-glucoside-1,2-lyase/3-keto-2-hydroxy-glucal hydratase" evidence="2">
    <location>
        <begin position="45"/>
        <end position="244"/>
    </location>
</feature>
<keyword evidence="1" id="KW-0732">Signal</keyword>